<dbReference type="PANTHER" id="PTHR20275:SF0">
    <property type="entry name" value="NAD KINASE"/>
    <property type="match status" value="1"/>
</dbReference>
<dbReference type="PANTHER" id="PTHR20275">
    <property type="entry name" value="NAD KINASE"/>
    <property type="match status" value="1"/>
</dbReference>
<feature type="binding site" evidence="6">
    <location>
        <position position="161"/>
    </location>
    <ligand>
        <name>NAD(+)</name>
        <dbReference type="ChEBI" id="CHEBI:57540"/>
    </ligand>
</feature>
<dbReference type="InterPro" id="IPR017438">
    <property type="entry name" value="ATP-NAD_kinase_N"/>
</dbReference>
<keyword evidence="6" id="KW-0547">Nucleotide-binding</keyword>
<evidence type="ECO:0000313" key="9">
    <source>
        <dbReference type="Proteomes" id="UP001197247"/>
    </source>
</evidence>
<dbReference type="Gene3D" id="3.40.50.10330">
    <property type="entry name" value="Probable inorganic polyphosphate/atp-NAD kinase, domain 1"/>
    <property type="match status" value="1"/>
</dbReference>
<dbReference type="Gene3D" id="2.60.200.30">
    <property type="entry name" value="Probable inorganic polyphosphate/atp-NAD kinase, domain 2"/>
    <property type="match status" value="1"/>
</dbReference>
<feature type="binding site" evidence="6">
    <location>
        <begin position="191"/>
        <end position="196"/>
    </location>
    <ligand>
        <name>NAD(+)</name>
        <dbReference type="ChEBI" id="CHEBI:57540"/>
    </ligand>
</feature>
<dbReference type="EC" id="2.7.1.23" evidence="6"/>
<evidence type="ECO:0000256" key="3">
    <source>
        <dbReference type="ARBA" id="ARBA00022857"/>
    </source>
</evidence>
<keyword evidence="6" id="KW-0963">Cytoplasm</keyword>
<evidence type="ECO:0000256" key="1">
    <source>
        <dbReference type="ARBA" id="ARBA00022679"/>
    </source>
</evidence>
<keyword evidence="4 6" id="KW-0520">NAD</keyword>
<accession>A0ABS5TNZ9</accession>
<dbReference type="RefSeq" id="WP_214159082.1">
    <property type="nucleotide sequence ID" value="NZ_JAHBAY010000012.1"/>
</dbReference>
<comment type="caution">
    <text evidence="8">The sequence shown here is derived from an EMBL/GenBank/DDBJ whole genome shotgun (WGS) entry which is preliminary data.</text>
</comment>
<reference evidence="8 9" key="1">
    <citation type="submission" date="2021-05" db="EMBL/GenBank/DDBJ databases">
        <title>Kineosporia and Streptomyces sp. nov. two new marine actinobacteria isolated from Coral.</title>
        <authorList>
            <person name="Buangrab K."/>
            <person name="Sutthacheep M."/>
            <person name="Yeemin T."/>
            <person name="Harunari E."/>
            <person name="Igarashi Y."/>
            <person name="Kanchanasin P."/>
            <person name="Tanasupawat S."/>
            <person name="Phongsopitanun W."/>
        </authorList>
    </citation>
    <scope>NUCLEOTIDE SEQUENCE [LARGE SCALE GENOMIC DNA]</scope>
    <source>
        <strain evidence="8 9">J2-2</strain>
    </source>
</reference>
<feature type="active site" description="Proton acceptor" evidence="6">
    <location>
        <position position="76"/>
    </location>
</feature>
<comment type="cofactor">
    <cofactor evidence="6">
        <name>a divalent metal cation</name>
        <dbReference type="ChEBI" id="CHEBI:60240"/>
    </cofactor>
</comment>
<comment type="subcellular location">
    <subcellularLocation>
        <location evidence="6">Cytoplasm</location>
    </subcellularLocation>
</comment>
<comment type="caution">
    <text evidence="6">Lacks conserved residue(s) required for the propagation of feature annotation.</text>
</comment>
<comment type="function">
    <text evidence="6">Involved in the regulation of the intracellular balance of NAD and NADP, and is a key enzyme in the biosynthesis of NADP. Catalyzes specifically the phosphorylation on 2'-hydroxyl of the adenosine moiety of NAD to yield NADP.</text>
</comment>
<dbReference type="InterPro" id="IPR016064">
    <property type="entry name" value="NAD/diacylglycerol_kinase_sf"/>
</dbReference>
<comment type="similarity">
    <text evidence="6">Belongs to the NAD kinase family.</text>
</comment>
<dbReference type="Proteomes" id="UP001197247">
    <property type="component" value="Unassembled WGS sequence"/>
</dbReference>
<dbReference type="GO" id="GO:0003951">
    <property type="term" value="F:NAD+ kinase activity"/>
    <property type="evidence" value="ECO:0007669"/>
    <property type="project" value="UniProtKB-EC"/>
</dbReference>
<keyword evidence="6" id="KW-0067">ATP-binding</keyword>
<evidence type="ECO:0000256" key="7">
    <source>
        <dbReference type="SAM" id="MobiDB-lite"/>
    </source>
</evidence>
<name>A0ABS5TNZ9_9ACTN</name>
<dbReference type="NCBIfam" id="NF002892">
    <property type="entry name" value="PRK03372.1"/>
    <property type="match status" value="1"/>
</dbReference>
<comment type="catalytic activity">
    <reaction evidence="5 6">
        <text>NAD(+) + ATP = ADP + NADP(+) + H(+)</text>
        <dbReference type="Rhea" id="RHEA:18629"/>
        <dbReference type="ChEBI" id="CHEBI:15378"/>
        <dbReference type="ChEBI" id="CHEBI:30616"/>
        <dbReference type="ChEBI" id="CHEBI:57540"/>
        <dbReference type="ChEBI" id="CHEBI:58349"/>
        <dbReference type="ChEBI" id="CHEBI:456216"/>
        <dbReference type="EC" id="2.7.1.23"/>
    </reaction>
</comment>
<feature type="binding site" evidence="6">
    <location>
        <begin position="150"/>
        <end position="151"/>
    </location>
    <ligand>
        <name>NAD(+)</name>
        <dbReference type="ChEBI" id="CHEBI:57540"/>
    </ligand>
</feature>
<gene>
    <name evidence="6" type="primary">nadK</name>
    <name evidence="8" type="ORF">KIH74_26645</name>
</gene>
<keyword evidence="9" id="KW-1185">Reference proteome</keyword>
<evidence type="ECO:0000256" key="2">
    <source>
        <dbReference type="ARBA" id="ARBA00022777"/>
    </source>
</evidence>
<keyword evidence="3 6" id="KW-0521">NADP</keyword>
<evidence type="ECO:0000256" key="6">
    <source>
        <dbReference type="HAMAP-Rule" id="MF_00361"/>
    </source>
</evidence>
<evidence type="ECO:0000256" key="5">
    <source>
        <dbReference type="ARBA" id="ARBA00047925"/>
    </source>
</evidence>
<organism evidence="8 9">
    <name type="scientific">Kineosporia corallincola</name>
    <dbReference type="NCBI Taxonomy" id="2835133"/>
    <lineage>
        <taxon>Bacteria</taxon>
        <taxon>Bacillati</taxon>
        <taxon>Actinomycetota</taxon>
        <taxon>Actinomycetes</taxon>
        <taxon>Kineosporiales</taxon>
        <taxon>Kineosporiaceae</taxon>
        <taxon>Kineosporia</taxon>
    </lineage>
</organism>
<sequence>MSTPDRRVLVLAHTGRETAVLAAEELVHLLVAAGIKPIVMPSDAEGLTEKTTELLHPAGSANPIEAIELVIVLGGDGTILRSAELVRGHSVPLLGVNLGHVGFLAEAERDDLAYTVQRVAARDYQVEERMTLDVSVHVDGERVMETWALNEASVEKADRERMIELVIEVDGRPVTEFGCDGVVMATPTGSTAYSFSAGGPIVWPEVEALLLTPLSAHALFSRPMVVAPTSVPAVELVPDAPGRAMLWCDGRRSMDLPPGARVEVRRSAVPVRLARLARAPFTDRLVAKFGLPVHGWRGRALRGAEAPVSGWGGQARGDSAGAAGPGPECPSNTVSNGGSGKNPDGSGPSASPAAEKLP</sequence>
<dbReference type="SUPFAM" id="SSF111331">
    <property type="entry name" value="NAD kinase/diacylglycerol kinase-like"/>
    <property type="match status" value="1"/>
</dbReference>
<feature type="binding site" evidence="6">
    <location>
        <position position="180"/>
    </location>
    <ligand>
        <name>NAD(+)</name>
        <dbReference type="ChEBI" id="CHEBI:57540"/>
    </ligand>
</feature>
<dbReference type="Pfam" id="PF20143">
    <property type="entry name" value="NAD_kinase_C"/>
    <property type="match status" value="1"/>
</dbReference>
<keyword evidence="1 6" id="KW-0808">Transferase</keyword>
<protein>
    <recommendedName>
        <fullName evidence="6">NAD kinase</fullName>
        <ecNumber evidence="6">2.7.1.23</ecNumber>
    </recommendedName>
    <alternativeName>
        <fullName evidence="6">ATP-dependent NAD kinase</fullName>
    </alternativeName>
</protein>
<dbReference type="InterPro" id="IPR017437">
    <property type="entry name" value="ATP-NAD_kinase_PpnK-typ_C"/>
</dbReference>
<dbReference type="InterPro" id="IPR002504">
    <property type="entry name" value="NADK"/>
</dbReference>
<dbReference type="EMBL" id="JAHBAY010000012">
    <property type="protein sequence ID" value="MBT0772553.1"/>
    <property type="molecule type" value="Genomic_DNA"/>
</dbReference>
<dbReference type="HAMAP" id="MF_00361">
    <property type="entry name" value="NAD_kinase"/>
    <property type="match status" value="1"/>
</dbReference>
<feature type="region of interest" description="Disordered" evidence="7">
    <location>
        <begin position="306"/>
        <end position="358"/>
    </location>
</feature>
<keyword evidence="2 6" id="KW-0418">Kinase</keyword>
<feature type="binding site" evidence="6">
    <location>
        <begin position="76"/>
        <end position="77"/>
    </location>
    <ligand>
        <name>NAD(+)</name>
        <dbReference type="ChEBI" id="CHEBI:57540"/>
    </ligand>
</feature>
<proteinExistence type="inferred from homology"/>
<evidence type="ECO:0000313" key="8">
    <source>
        <dbReference type="EMBL" id="MBT0772553.1"/>
    </source>
</evidence>
<dbReference type="Pfam" id="PF01513">
    <property type="entry name" value="NAD_kinase"/>
    <property type="match status" value="1"/>
</dbReference>
<evidence type="ECO:0000256" key="4">
    <source>
        <dbReference type="ARBA" id="ARBA00023027"/>
    </source>
</evidence>
<feature type="binding site" evidence="6">
    <location>
        <position position="81"/>
    </location>
    <ligand>
        <name>NAD(+)</name>
        <dbReference type="ChEBI" id="CHEBI:57540"/>
    </ligand>
</feature>